<gene>
    <name evidence="2" type="ORF">DET45_102172</name>
</gene>
<dbReference type="Proteomes" id="UP000246964">
    <property type="component" value="Unassembled WGS sequence"/>
</dbReference>
<dbReference type="InterPro" id="IPR010380">
    <property type="entry name" value="DUF975"/>
</dbReference>
<protein>
    <submittedName>
        <fullName evidence="2">Uncharacterized protein</fullName>
    </submittedName>
</protein>
<feature type="transmembrane region" description="Helical" evidence="1">
    <location>
        <begin position="97"/>
        <end position="117"/>
    </location>
</feature>
<dbReference type="PANTHER" id="PTHR40076:SF1">
    <property type="entry name" value="MEMBRANE PROTEIN"/>
    <property type="match status" value="1"/>
</dbReference>
<evidence type="ECO:0000256" key="1">
    <source>
        <dbReference type="SAM" id="Phobius"/>
    </source>
</evidence>
<keyword evidence="1" id="KW-0812">Transmembrane</keyword>
<evidence type="ECO:0000313" key="3">
    <source>
        <dbReference type="Proteomes" id="UP000246964"/>
    </source>
</evidence>
<dbReference type="EMBL" id="QGTT01000002">
    <property type="protein sequence ID" value="PWW15168.1"/>
    <property type="molecule type" value="Genomic_DNA"/>
</dbReference>
<reference evidence="2 3" key="1">
    <citation type="submission" date="2018-05" db="EMBL/GenBank/DDBJ databases">
        <title>Freshwater and sediment microbial communities from various areas in North America, analyzing microbe dynamics in response to fracking.</title>
        <authorList>
            <person name="Lamendella R."/>
        </authorList>
    </citation>
    <scope>NUCLEOTIDE SEQUENCE [LARGE SCALE GENOMIC DNA]</scope>
    <source>
        <strain evidence="2 3">125B1</strain>
    </source>
</reference>
<organism evidence="2 3">
    <name type="scientific">Pseudidiomarina maritima</name>
    <dbReference type="NCBI Taxonomy" id="519453"/>
    <lineage>
        <taxon>Bacteria</taxon>
        <taxon>Pseudomonadati</taxon>
        <taxon>Pseudomonadota</taxon>
        <taxon>Gammaproteobacteria</taxon>
        <taxon>Alteromonadales</taxon>
        <taxon>Idiomarinaceae</taxon>
        <taxon>Pseudidiomarina</taxon>
    </lineage>
</organism>
<evidence type="ECO:0000313" key="2">
    <source>
        <dbReference type="EMBL" id="PWW15168.1"/>
    </source>
</evidence>
<dbReference type="RefSeq" id="WP_110075113.1">
    <property type="nucleotide sequence ID" value="NZ_QGTT01000002.1"/>
</dbReference>
<dbReference type="PANTHER" id="PTHR40076">
    <property type="entry name" value="MEMBRANE PROTEIN-RELATED"/>
    <property type="match status" value="1"/>
</dbReference>
<keyword evidence="3" id="KW-1185">Reference proteome</keyword>
<keyword evidence="1" id="KW-1133">Transmembrane helix</keyword>
<keyword evidence="1" id="KW-0472">Membrane</keyword>
<comment type="caution">
    <text evidence="2">The sequence shown here is derived from an EMBL/GenBank/DDBJ whole genome shotgun (WGS) entry which is preliminary data.</text>
</comment>
<dbReference type="AlphaFoldDB" id="A0A317QAR4"/>
<name>A0A317QAR4_9GAMM</name>
<feature type="transmembrane region" description="Helical" evidence="1">
    <location>
        <begin position="138"/>
        <end position="159"/>
    </location>
</feature>
<feature type="transmembrane region" description="Helical" evidence="1">
    <location>
        <begin position="44"/>
        <end position="65"/>
    </location>
</feature>
<dbReference type="OrthoDB" id="6236403at2"/>
<sequence length="273" mass="29524">MADYPKNPNYDVPPGDFAAALRGEKSFAIGQLLQRAWDITLRSLPMLLIAGVVVILISMVVGSLVEALLPTSDVVVDDSGEVNWASISWTNIVLSNLINQAILAPFVAMLVLIGLRNGADLKTNFGQLKQVFASTPQLVLIVIVTTAIMVVAAATLVFLGSFVSMVLGFTLMALVLIYFQIAFTLAVPLVLDRGLSAWRAIIASLLVINKQMWRVLGLYLVMWIIMFISALPLGLGLLFTIPMLYNLNGVLYHTLIGCAAAEGQAEVVVNDHQ</sequence>
<proteinExistence type="predicted"/>
<feature type="transmembrane region" description="Helical" evidence="1">
    <location>
        <begin position="165"/>
        <end position="191"/>
    </location>
</feature>
<feature type="transmembrane region" description="Helical" evidence="1">
    <location>
        <begin position="212"/>
        <end position="245"/>
    </location>
</feature>
<accession>A0A317QAR4</accession>